<dbReference type="PANTHER" id="PTHR35004">
    <property type="entry name" value="TRANSPOSASE RV3428C-RELATED"/>
    <property type="match status" value="1"/>
</dbReference>
<dbReference type="GO" id="GO:0006310">
    <property type="term" value="P:DNA recombination"/>
    <property type="evidence" value="ECO:0007669"/>
    <property type="project" value="UniProtKB-KW"/>
</dbReference>
<dbReference type="PROSITE" id="PS50994">
    <property type="entry name" value="INTEGRASE"/>
    <property type="match status" value="1"/>
</dbReference>
<evidence type="ECO:0000256" key="4">
    <source>
        <dbReference type="ARBA" id="ARBA00023172"/>
    </source>
</evidence>
<sequence>MELYLRVRQACATGMSQRQAAKEFNISRDTVAKMMMFSVPPGYRRTAAVKRPKLDPFIPIIEEWLEVDRLMPRKQRHTAKRVFDRLREECGFTGGYTIIKDYIRERERRGQEVFVPLSHPPGHAQADFGEAMVRIGGVEQKAHFFVLDLPHSDACYVRAYPAAVAEAWVDGHIHAYSFFEAVPQSIVYDNDRCLVAKILPDGTRKRASLFSGFLSHYLIRDRYGRPGKGNDKGNVEGLVGYCRRNFMVPMPEFATWDAFNLWLEEQCERRQLDVLRGESETIGERLQRDLAAMRPLPAAPFDACDQATGRVSSQSLVRYKTNDYSVPVAYGHQDVSIRAYIHEVVIGCRGEVIARHPRCWDRDEIVFDPIHYLPLIEQKINALDQAAPLQGWDLPEEFATLRRLMEARMNRHGRREYVQVLRLLETFDLVDLHAAVTQALQMGAISFDAVKHLLLCRVERRPPRLDLDCYPYLPKARVEKTEARSYMQLLSGNAEGAA</sequence>
<comment type="caution">
    <text evidence="7">The sequence shown here is derived from an EMBL/GenBank/DDBJ whole genome shotgun (WGS) entry which is preliminary data.</text>
</comment>
<dbReference type="InterPro" id="IPR009057">
    <property type="entry name" value="Homeodomain-like_sf"/>
</dbReference>
<evidence type="ECO:0000259" key="5">
    <source>
        <dbReference type="PROSITE" id="PS50531"/>
    </source>
</evidence>
<dbReference type="RefSeq" id="WP_119901223.1">
    <property type="nucleotide sequence ID" value="NZ_QZEW01000223.1"/>
</dbReference>
<keyword evidence="4" id="KW-0233">DNA recombination</keyword>
<comment type="similarity">
    <text evidence="1">Belongs to the transposase IS21/IS408/IS1162 family.</text>
</comment>
<dbReference type="GO" id="GO:0003677">
    <property type="term" value="F:DNA binding"/>
    <property type="evidence" value="ECO:0007669"/>
    <property type="project" value="UniProtKB-KW"/>
</dbReference>
<protein>
    <submittedName>
        <fullName evidence="7">IS21 family transposase</fullName>
    </submittedName>
</protein>
<dbReference type="GO" id="GO:0015074">
    <property type="term" value="P:DNA integration"/>
    <property type="evidence" value="ECO:0007669"/>
    <property type="project" value="InterPro"/>
</dbReference>
<feature type="domain" description="Integrase catalytic" evidence="6">
    <location>
        <begin position="117"/>
        <end position="303"/>
    </location>
</feature>
<dbReference type="Pfam" id="PF05225">
    <property type="entry name" value="HTH_psq"/>
    <property type="match status" value="1"/>
</dbReference>
<dbReference type="EMBL" id="QZEW01000223">
    <property type="protein sequence ID" value="RJK97446.1"/>
    <property type="molecule type" value="Genomic_DNA"/>
</dbReference>
<evidence type="ECO:0000259" key="6">
    <source>
        <dbReference type="PROSITE" id="PS50994"/>
    </source>
</evidence>
<feature type="domain" description="HTH IS21-type" evidence="5">
    <location>
        <begin position="2"/>
        <end position="65"/>
    </location>
</feature>
<dbReference type="InterPro" id="IPR007889">
    <property type="entry name" value="HTH_Psq"/>
</dbReference>
<dbReference type="AlphaFoldDB" id="A0A418ZQB8"/>
<keyword evidence="3" id="KW-0238">DNA-binding</keyword>
<proteinExistence type="inferred from homology"/>
<dbReference type="Proteomes" id="UP000283587">
    <property type="component" value="Unassembled WGS sequence"/>
</dbReference>
<evidence type="ECO:0000313" key="8">
    <source>
        <dbReference type="Proteomes" id="UP000283587"/>
    </source>
</evidence>
<keyword evidence="2" id="KW-0815">Transposition</keyword>
<dbReference type="InterPro" id="IPR054353">
    <property type="entry name" value="IstA-like_C"/>
</dbReference>
<evidence type="ECO:0000313" key="7">
    <source>
        <dbReference type="EMBL" id="RJK97446.1"/>
    </source>
</evidence>
<dbReference type="Pfam" id="PF22483">
    <property type="entry name" value="Mu-transpos_C_2"/>
    <property type="match status" value="1"/>
</dbReference>
<accession>A0A418ZQB8</accession>
<name>A0A418ZQB8_9RHOB</name>
<dbReference type="NCBIfam" id="NF033546">
    <property type="entry name" value="transpos_IS21"/>
    <property type="match status" value="1"/>
</dbReference>
<dbReference type="PROSITE" id="PS50531">
    <property type="entry name" value="HTH_IS21"/>
    <property type="match status" value="1"/>
</dbReference>
<evidence type="ECO:0000256" key="2">
    <source>
        <dbReference type="ARBA" id="ARBA00022578"/>
    </source>
</evidence>
<dbReference type="InterPro" id="IPR017894">
    <property type="entry name" value="HTH_IS21_transposase_type"/>
</dbReference>
<dbReference type="OrthoDB" id="2065409at2"/>
<dbReference type="PANTHER" id="PTHR35004:SF7">
    <property type="entry name" value="INTEGRASE PROTEIN"/>
    <property type="match status" value="1"/>
</dbReference>
<dbReference type="SUPFAM" id="SSF46689">
    <property type="entry name" value="Homeodomain-like"/>
    <property type="match status" value="1"/>
</dbReference>
<gene>
    <name evidence="7" type="ORF">D3P05_23990</name>
</gene>
<reference evidence="8" key="1">
    <citation type="submission" date="2018-09" db="EMBL/GenBank/DDBJ databases">
        <title>Paracoccus onubensis nov. sp. a moderate halophilic bacterium isolated from Gruta de las Maravillas (Aracena, Spain).</title>
        <authorList>
            <person name="Jurado V."/>
            <person name="Gutierrez-Patricio S."/>
            <person name="Gonzalez-Pimentel J.L."/>
            <person name="Miller A.Z."/>
            <person name="Laiz L."/>
            <person name="Saiz-Jimenez C."/>
        </authorList>
    </citation>
    <scope>NUCLEOTIDE SEQUENCE [LARGE SCALE GENOMIC DNA]</scope>
    <source>
        <strain evidence="8">DSM 26381</strain>
    </source>
</reference>
<keyword evidence="8" id="KW-1185">Reference proteome</keyword>
<evidence type="ECO:0000256" key="3">
    <source>
        <dbReference type="ARBA" id="ARBA00023125"/>
    </source>
</evidence>
<organism evidence="7 8">
    <name type="scientific">Paracoccus siganidrum</name>
    <dbReference type="NCBI Taxonomy" id="1276757"/>
    <lineage>
        <taxon>Bacteria</taxon>
        <taxon>Pseudomonadati</taxon>
        <taxon>Pseudomonadota</taxon>
        <taxon>Alphaproteobacteria</taxon>
        <taxon>Rhodobacterales</taxon>
        <taxon>Paracoccaceae</taxon>
        <taxon>Paracoccus</taxon>
    </lineage>
</organism>
<dbReference type="InterPro" id="IPR001584">
    <property type="entry name" value="Integrase_cat-core"/>
</dbReference>
<dbReference type="GO" id="GO:0032196">
    <property type="term" value="P:transposition"/>
    <property type="evidence" value="ECO:0007669"/>
    <property type="project" value="UniProtKB-KW"/>
</dbReference>
<evidence type="ECO:0000256" key="1">
    <source>
        <dbReference type="ARBA" id="ARBA00009277"/>
    </source>
</evidence>